<name>A0A561C3B5_9BURK</name>
<dbReference type="InterPro" id="IPR018946">
    <property type="entry name" value="PhoD-like_MPP"/>
</dbReference>
<evidence type="ECO:0000256" key="1">
    <source>
        <dbReference type="SAM" id="MobiDB-lite"/>
    </source>
</evidence>
<dbReference type="PANTHER" id="PTHR43606">
    <property type="entry name" value="PHOSPHATASE, PUTATIVE (AFU_ORTHOLOGUE AFUA_6G08710)-RELATED"/>
    <property type="match status" value="1"/>
</dbReference>
<sequence>MRTHDEKKNNGETSHAFHDEDSDPPQALTGTTRRSLLRSAVLFAMFTGSGIGLSACGGGGGGGGGGFGGGIGGGGGGGGSPPEGSDSVFKHGIASGDPLSDRVILWTRVTAPAPGTLNVDWEVASDERFGIIVARGTASTGPERDYTVKVDAAGLQPASTYFYRFSMGNDHSPIGRTRTLPVGGVSQARLAVVSCSNFPSGYFNVYADIAKRTDIDLVLHLGDYIYEYGRVGYASQLAIAIDRESNPDHEILTLADYRLRHAQYRTDADLRALNARLPMIAVWDDHDVADDAWSGGAENHDEATEGSFAARRAAAVQAYHEWLPTRLPDPANPLRIYRSFDFGTLASMHMLDTRLIGRDKQVTLEQYLAGEASAPTRQLMGQPQVDWLSQRMSASPCTWQVLGQQVLMMRMAIPLSIATDFSLETLTAYLAALALPDSARSDSQRALVTQQKVPYNLDAWDGYPAARDAVLAMARNQGKNLISLAGDTHNSWAGNLTDNTGQRVGVEFGTSSVSSPGFERALPLIANDLLADGFRRMVDDLRYAETSKRGYVVLTLTPAEARCDYIEVSTVFSRDYSVRLAATLRALPGAGNLQVLAA</sequence>
<feature type="compositionally biased region" description="Gly residues" evidence="1">
    <location>
        <begin position="72"/>
        <end position="81"/>
    </location>
</feature>
<evidence type="ECO:0000313" key="5">
    <source>
        <dbReference type="Proteomes" id="UP000319722"/>
    </source>
</evidence>
<dbReference type="InterPro" id="IPR038607">
    <property type="entry name" value="PhoD-like_sf"/>
</dbReference>
<dbReference type="InterPro" id="IPR052900">
    <property type="entry name" value="Phospholipid_Metab_Enz"/>
</dbReference>
<dbReference type="InterPro" id="IPR029052">
    <property type="entry name" value="Metallo-depent_PP-like"/>
</dbReference>
<dbReference type="SUPFAM" id="SSF56300">
    <property type="entry name" value="Metallo-dependent phosphatases"/>
    <property type="match status" value="1"/>
</dbReference>
<dbReference type="InterPro" id="IPR032093">
    <property type="entry name" value="PhoD_N"/>
</dbReference>
<comment type="caution">
    <text evidence="4">The sequence shown here is derived from an EMBL/GenBank/DDBJ whole genome shotgun (WGS) entry which is preliminary data.</text>
</comment>
<feature type="compositionally biased region" description="Basic and acidic residues" evidence="1">
    <location>
        <begin position="1"/>
        <end position="19"/>
    </location>
</feature>
<evidence type="ECO:0000259" key="3">
    <source>
        <dbReference type="Pfam" id="PF16655"/>
    </source>
</evidence>
<evidence type="ECO:0000259" key="2">
    <source>
        <dbReference type="Pfam" id="PF09423"/>
    </source>
</evidence>
<dbReference type="PANTHER" id="PTHR43606:SF2">
    <property type="entry name" value="ALKALINE PHOSPHATASE FAMILY PROTEIN (AFU_ORTHOLOGUE AFUA_5G03860)"/>
    <property type="match status" value="1"/>
</dbReference>
<evidence type="ECO:0000313" key="4">
    <source>
        <dbReference type="EMBL" id="TWD85554.1"/>
    </source>
</evidence>
<dbReference type="OrthoDB" id="327733at2"/>
<accession>A0A561C3B5</accession>
<dbReference type="Pfam" id="PF16655">
    <property type="entry name" value="PhoD_N"/>
    <property type="match status" value="1"/>
</dbReference>
<gene>
    <name evidence="4" type="ORF">FB547_10566</name>
</gene>
<dbReference type="AlphaFoldDB" id="A0A561C3B5"/>
<dbReference type="Proteomes" id="UP000319722">
    <property type="component" value="Unassembled WGS sequence"/>
</dbReference>
<dbReference type="Pfam" id="PF09423">
    <property type="entry name" value="PhoD"/>
    <property type="match status" value="1"/>
</dbReference>
<dbReference type="CDD" id="cd07389">
    <property type="entry name" value="MPP_PhoD"/>
    <property type="match status" value="1"/>
</dbReference>
<protein>
    <submittedName>
        <fullName evidence="4">Alkaline phosphatase D</fullName>
    </submittedName>
</protein>
<feature type="region of interest" description="Disordered" evidence="1">
    <location>
        <begin position="72"/>
        <end position="92"/>
    </location>
</feature>
<dbReference type="EMBL" id="VIVL01000005">
    <property type="protein sequence ID" value="TWD85554.1"/>
    <property type="molecule type" value="Genomic_DNA"/>
</dbReference>
<feature type="domain" description="Phospholipase D N-terminal" evidence="3">
    <location>
        <begin position="91"/>
        <end position="179"/>
    </location>
</feature>
<dbReference type="Gene3D" id="2.60.40.380">
    <property type="entry name" value="Purple acid phosphatase-like, N-terminal"/>
    <property type="match status" value="1"/>
</dbReference>
<feature type="region of interest" description="Disordered" evidence="1">
    <location>
        <begin position="1"/>
        <end position="29"/>
    </location>
</feature>
<organism evidence="4 5">
    <name type="scientific">Variovorax beijingensis</name>
    <dbReference type="NCBI Taxonomy" id="2496117"/>
    <lineage>
        <taxon>Bacteria</taxon>
        <taxon>Pseudomonadati</taxon>
        <taxon>Pseudomonadota</taxon>
        <taxon>Betaproteobacteria</taxon>
        <taxon>Burkholderiales</taxon>
        <taxon>Comamonadaceae</taxon>
        <taxon>Variovorax</taxon>
    </lineage>
</organism>
<feature type="domain" description="PhoD-like phosphatase metallophosphatase" evidence="2">
    <location>
        <begin position="190"/>
        <end position="565"/>
    </location>
</feature>
<reference evidence="4 5" key="1">
    <citation type="submission" date="2019-06" db="EMBL/GenBank/DDBJ databases">
        <title>Sorghum-associated microbial communities from plants grown in Nebraska, USA.</title>
        <authorList>
            <person name="Schachtman D."/>
        </authorList>
    </citation>
    <scope>NUCLEOTIDE SEQUENCE [LARGE SCALE GENOMIC DNA]</scope>
    <source>
        <strain evidence="4 5">T529</strain>
    </source>
</reference>
<dbReference type="RefSeq" id="WP_145744009.1">
    <property type="nucleotide sequence ID" value="NZ_VIVL01000005.1"/>
</dbReference>
<dbReference type="Gene3D" id="3.60.21.70">
    <property type="entry name" value="PhoD-like phosphatase"/>
    <property type="match status" value="1"/>
</dbReference>
<proteinExistence type="predicted"/>